<feature type="domain" description="PD-(D/E)XK nuclease-like" evidence="7">
    <location>
        <begin position="98"/>
        <end position="220"/>
    </location>
</feature>
<accession>L8G7E3</accession>
<dbReference type="Pfam" id="PF20516">
    <property type="entry name" value="PDDEXK_12"/>
    <property type="match status" value="1"/>
</dbReference>
<dbReference type="SUPFAM" id="SSF53474">
    <property type="entry name" value="alpha/beta-Hydrolases"/>
    <property type="match status" value="1"/>
</dbReference>
<dbReference type="InterPro" id="IPR029058">
    <property type="entry name" value="AB_hydrolase_fold"/>
</dbReference>
<reference evidence="9" key="1">
    <citation type="submission" date="2010-09" db="EMBL/GenBank/DDBJ databases">
        <title>The genome sequence of Geomyces destructans 20631-21.</title>
        <authorList>
            <consortium name="The Broad Institute Genome Sequencing Platform"/>
            <person name="Cuomo C.A."/>
            <person name="Blehert D.S."/>
            <person name="Lorch J.M."/>
            <person name="Young S.K."/>
            <person name="Zeng Q."/>
            <person name="Gargeya S."/>
            <person name="Fitzgerald M."/>
            <person name="Haas B."/>
            <person name="Abouelleil A."/>
            <person name="Alvarado L."/>
            <person name="Arachchi H.M."/>
            <person name="Berlin A."/>
            <person name="Brown A."/>
            <person name="Chapman S.B."/>
            <person name="Chen Z."/>
            <person name="Dunbar C."/>
            <person name="Freedman E."/>
            <person name="Gearin G."/>
            <person name="Gellesch M."/>
            <person name="Goldberg J."/>
            <person name="Griggs A."/>
            <person name="Gujja S."/>
            <person name="Heiman D."/>
            <person name="Howarth C."/>
            <person name="Larson L."/>
            <person name="Lui A."/>
            <person name="MacDonald P.J.P."/>
            <person name="Montmayeur A."/>
            <person name="Murphy C."/>
            <person name="Neiman D."/>
            <person name="Pearson M."/>
            <person name="Priest M."/>
            <person name="Roberts A."/>
            <person name="Saif S."/>
            <person name="Shea T."/>
            <person name="Shenoy N."/>
            <person name="Sisk P."/>
            <person name="Stolte C."/>
            <person name="Sykes S."/>
            <person name="Wortman J."/>
            <person name="Nusbaum C."/>
            <person name="Birren B."/>
        </authorList>
    </citation>
    <scope>NUCLEOTIDE SEQUENCE [LARGE SCALE GENOMIC DNA]</scope>
    <source>
        <strain evidence="9">ATCC MYA-4855 / 20631-21</strain>
    </source>
</reference>
<dbReference type="HOGENOM" id="CLU_421564_0_0_1"/>
<comment type="similarity">
    <text evidence="2">Belongs to the cytochrome P450 family.</text>
</comment>
<evidence type="ECO:0000259" key="7">
    <source>
        <dbReference type="Pfam" id="PF20516"/>
    </source>
</evidence>
<dbReference type="InterPro" id="IPR027417">
    <property type="entry name" value="P-loop_NTPase"/>
</dbReference>
<dbReference type="GO" id="GO:0016705">
    <property type="term" value="F:oxidoreductase activity, acting on paired donors, with incorporation or reduction of molecular oxygen"/>
    <property type="evidence" value="ECO:0007669"/>
    <property type="project" value="InterPro"/>
</dbReference>
<dbReference type="PANTHER" id="PTHR24287">
    <property type="entry name" value="P450, PUTATIVE (EUROFUNG)-RELATED"/>
    <property type="match status" value="1"/>
</dbReference>
<dbReference type="GO" id="GO:0020037">
    <property type="term" value="F:heme binding"/>
    <property type="evidence" value="ECO:0007669"/>
    <property type="project" value="InterPro"/>
</dbReference>
<dbReference type="SUPFAM" id="SSF48264">
    <property type="entry name" value="Cytochrome P450"/>
    <property type="match status" value="1"/>
</dbReference>
<dbReference type="InterPro" id="IPR047146">
    <property type="entry name" value="Cyt_P450_E_CYP52_fungi"/>
</dbReference>
<keyword evidence="6" id="KW-0503">Monooxygenase</keyword>
<evidence type="ECO:0000256" key="5">
    <source>
        <dbReference type="ARBA" id="ARBA00023004"/>
    </source>
</evidence>
<dbReference type="InParanoid" id="L8G7E3"/>
<keyword evidence="4" id="KW-0560">Oxidoreductase</keyword>
<dbReference type="InterPro" id="IPR036396">
    <property type="entry name" value="Cyt_P450_sf"/>
</dbReference>
<dbReference type="PANTHER" id="PTHR24287:SF18">
    <property type="entry name" value="CYTOCHROME P450 MONOOXYGENASE APDE-RELATED"/>
    <property type="match status" value="1"/>
</dbReference>
<dbReference type="Gene3D" id="3.40.50.300">
    <property type="entry name" value="P-loop containing nucleotide triphosphate hydrolases"/>
    <property type="match status" value="1"/>
</dbReference>
<evidence type="ECO:0000256" key="1">
    <source>
        <dbReference type="ARBA" id="ARBA00001971"/>
    </source>
</evidence>
<evidence type="ECO:0000256" key="4">
    <source>
        <dbReference type="ARBA" id="ARBA00023002"/>
    </source>
</evidence>
<protein>
    <recommendedName>
        <fullName evidence="7">PD-(D/E)XK nuclease-like domain-containing protein</fullName>
    </recommendedName>
</protein>
<keyword evidence="3" id="KW-0479">Metal-binding</keyword>
<evidence type="ECO:0000256" key="2">
    <source>
        <dbReference type="ARBA" id="ARBA00010617"/>
    </source>
</evidence>
<evidence type="ECO:0000313" key="9">
    <source>
        <dbReference type="Proteomes" id="UP000011064"/>
    </source>
</evidence>
<evidence type="ECO:0000313" key="8">
    <source>
        <dbReference type="EMBL" id="ELR09120.1"/>
    </source>
</evidence>
<organism evidence="8 9">
    <name type="scientific">Pseudogymnoascus destructans (strain ATCC MYA-4855 / 20631-21)</name>
    <name type="common">Bat white-nose syndrome fungus</name>
    <name type="synonym">Geomyces destructans</name>
    <dbReference type="NCBI Taxonomy" id="658429"/>
    <lineage>
        <taxon>Eukaryota</taxon>
        <taxon>Fungi</taxon>
        <taxon>Dikarya</taxon>
        <taxon>Ascomycota</taxon>
        <taxon>Pezizomycotina</taxon>
        <taxon>Leotiomycetes</taxon>
        <taxon>Thelebolales</taxon>
        <taxon>Thelebolaceae</taxon>
        <taxon>Pseudogymnoascus</taxon>
    </lineage>
</organism>
<dbReference type="InterPro" id="IPR002401">
    <property type="entry name" value="Cyt_P450_E_grp-I"/>
</dbReference>
<dbReference type="STRING" id="658429.L8G7E3"/>
<dbReference type="InterPro" id="IPR001128">
    <property type="entry name" value="Cyt_P450"/>
</dbReference>
<dbReference type="GO" id="GO:0005506">
    <property type="term" value="F:iron ion binding"/>
    <property type="evidence" value="ECO:0007669"/>
    <property type="project" value="InterPro"/>
</dbReference>
<comment type="cofactor">
    <cofactor evidence="1">
        <name>heme</name>
        <dbReference type="ChEBI" id="CHEBI:30413"/>
    </cofactor>
</comment>
<dbReference type="AlphaFoldDB" id="L8G7E3"/>
<dbReference type="GO" id="GO:0004497">
    <property type="term" value="F:monooxygenase activity"/>
    <property type="evidence" value="ECO:0007669"/>
    <property type="project" value="UniProtKB-KW"/>
</dbReference>
<keyword evidence="5" id="KW-0408">Iron</keyword>
<proteinExistence type="inferred from homology"/>
<dbReference type="Gene3D" id="1.10.630.10">
    <property type="entry name" value="Cytochrome P450"/>
    <property type="match status" value="1"/>
</dbReference>
<dbReference type="SUPFAM" id="SSF52540">
    <property type="entry name" value="P-loop containing nucleoside triphosphate hydrolases"/>
    <property type="match status" value="1"/>
</dbReference>
<dbReference type="Pfam" id="PF00067">
    <property type="entry name" value="p450"/>
    <property type="match status" value="1"/>
</dbReference>
<gene>
    <name evidence="8" type="ORF">GMDG_03700</name>
</gene>
<evidence type="ECO:0000256" key="3">
    <source>
        <dbReference type="ARBA" id="ARBA00022723"/>
    </source>
</evidence>
<dbReference type="EMBL" id="GL573230">
    <property type="protein sequence ID" value="ELR09120.1"/>
    <property type="molecule type" value="Genomic_DNA"/>
</dbReference>
<dbReference type="Proteomes" id="UP000011064">
    <property type="component" value="Unassembled WGS sequence"/>
</dbReference>
<dbReference type="PRINTS" id="PR00463">
    <property type="entry name" value="EP450I"/>
</dbReference>
<dbReference type="VEuPathDB" id="FungiDB:GMDG_03700"/>
<evidence type="ECO:0000256" key="6">
    <source>
        <dbReference type="ARBA" id="ARBA00023033"/>
    </source>
</evidence>
<sequence length="650" mass="73703">MKNNGEKAASEKHAFILDLYKELQDSILVGDQLVHVLIAGRDTTACLMSWEFFLLVRHPEALTRIRDEIQTITGGSTGFTRAHINRMKYLRCVINESHTANKASIQLGVWCCAGLLKLHELRLQQGDIDTEETVPLIGMTAIGLDWKSHVAYKLPDDGAVVSHFHFHTLYEVEKSSADLPCVVKVILGPVSIGGYEDIHNFFVLNSVFKIIAKWAEQDYWTHFREPAFPPLPTVAKTHHSRRYRVSGAGRSPSLNRYRNIKTYLGLQKNKKETDDKTQTRSFSPSDIFWPEEYLVPDLPQARIWTYGYNADVIGGLFQANNQNSISQHGRDFAVRLERDIDNEDPIVFVAHSLGGIITKDIGDNLQTDKADCLSWDTTSRKHILEVNDEVLDNIQDEFKTILSNCAIKVHSFQEAKGISGMKGLDSKVVDNFSSKLDLAREQETVETIDVNHMEMARCGSRDDVCYRQICGVLKQFIRETNSANNNSLAKQFIVPFPQDKHFVGREDILGQLDLGGEQEEPKKHQRHALVGLGGVGKSQIAIEYAYRARKCQPQISVFWIQASTKTRFEQAYKEMAERLEIPGRDNPKANVLQLVYNWLSDEANGQWHMILDNVDDGSVFFGNYDVVRSVSQYDHAMDSQLPLEMFLPQS</sequence>
<keyword evidence="9" id="KW-1185">Reference proteome</keyword>
<name>L8G7E3_PSED2</name>
<dbReference type="InterPro" id="IPR046797">
    <property type="entry name" value="PDDEXK_12"/>
</dbReference>